<protein>
    <submittedName>
        <fullName evidence="3">VOC family protein</fullName>
    </submittedName>
</protein>
<dbReference type="Gene3D" id="3.10.180.10">
    <property type="entry name" value="2,3-Dihydroxybiphenyl 1,2-Dioxygenase, domain 1"/>
    <property type="match status" value="2"/>
</dbReference>
<dbReference type="SUPFAM" id="SSF54593">
    <property type="entry name" value="Glyoxalase/Bleomycin resistance protein/Dihydroxybiphenyl dioxygenase"/>
    <property type="match status" value="1"/>
</dbReference>
<feature type="region of interest" description="Disordered" evidence="1">
    <location>
        <begin position="122"/>
        <end position="153"/>
    </location>
</feature>
<dbReference type="Proteomes" id="UP001363010">
    <property type="component" value="Unassembled WGS sequence"/>
</dbReference>
<sequence>MSWNYAGDSRYGIHSIDHFALEVPSLAQASAFFSSFGLEVRRVADHLELRAAGQQHAWARIHEGPYRRLAYLSLSCYAEEFAGLSAQLDAEGARAATALPYTDGRGRWFLDPDGNLVQLKVGPKTTPSGISTREDAARRGGQRAAQPRSQAHRVQPRRLSHVVLFTSNVDRSLRFYQAALGLRLSDRSGNAVAFTHARHGSDHHLIAFVSGGSKGWHHSAWDVASVNEVGAGAEQMRKAGYAEGWGTGRHVLGSNYFHYVRDPWGSFAEYSAEMDFVPTGTQWSAADHPPEDSLYLWGPDLPADFVRNTEFVPSDEDTDSTTPMEKDAR</sequence>
<gene>
    <name evidence="3" type="ORF">WKW80_03830</name>
</gene>
<feature type="domain" description="VOC" evidence="2">
    <location>
        <begin position="15"/>
        <end position="122"/>
    </location>
</feature>
<feature type="domain" description="VOC" evidence="2">
    <location>
        <begin position="158"/>
        <end position="273"/>
    </location>
</feature>
<dbReference type="InterPro" id="IPR004360">
    <property type="entry name" value="Glyas_Fos-R_dOase_dom"/>
</dbReference>
<comment type="caution">
    <text evidence="3">The sequence shown here is derived from an EMBL/GenBank/DDBJ whole genome shotgun (WGS) entry which is preliminary data.</text>
</comment>
<keyword evidence="4" id="KW-1185">Reference proteome</keyword>
<accession>A0ABU8VTQ6</accession>
<dbReference type="InterPro" id="IPR037523">
    <property type="entry name" value="VOC_core"/>
</dbReference>
<organism evidence="3 4">
    <name type="scientific">Variovorax humicola</name>
    <dbReference type="NCBI Taxonomy" id="1769758"/>
    <lineage>
        <taxon>Bacteria</taxon>
        <taxon>Pseudomonadati</taxon>
        <taxon>Pseudomonadota</taxon>
        <taxon>Betaproteobacteria</taxon>
        <taxon>Burkholderiales</taxon>
        <taxon>Comamonadaceae</taxon>
        <taxon>Variovorax</taxon>
    </lineage>
</organism>
<dbReference type="PROSITE" id="PS51819">
    <property type="entry name" value="VOC"/>
    <property type="match status" value="2"/>
</dbReference>
<dbReference type="Pfam" id="PF00903">
    <property type="entry name" value="Glyoxalase"/>
    <property type="match status" value="2"/>
</dbReference>
<dbReference type="PANTHER" id="PTHR21366">
    <property type="entry name" value="GLYOXALASE FAMILY PROTEIN"/>
    <property type="match status" value="1"/>
</dbReference>
<name>A0ABU8VTQ6_9BURK</name>
<dbReference type="PANTHER" id="PTHR21366:SF14">
    <property type="entry name" value="GLYOXALASE DOMAIN-CONTAINING PROTEIN 5"/>
    <property type="match status" value="1"/>
</dbReference>
<evidence type="ECO:0000256" key="1">
    <source>
        <dbReference type="SAM" id="MobiDB-lite"/>
    </source>
</evidence>
<dbReference type="InterPro" id="IPR029068">
    <property type="entry name" value="Glyas_Bleomycin-R_OHBP_Dase"/>
</dbReference>
<evidence type="ECO:0000313" key="4">
    <source>
        <dbReference type="Proteomes" id="UP001363010"/>
    </source>
</evidence>
<dbReference type="InterPro" id="IPR050383">
    <property type="entry name" value="GlyoxalaseI/FosfomycinResist"/>
</dbReference>
<evidence type="ECO:0000313" key="3">
    <source>
        <dbReference type="EMBL" id="MEJ8821168.1"/>
    </source>
</evidence>
<reference evidence="3 4" key="1">
    <citation type="submission" date="2024-03" db="EMBL/GenBank/DDBJ databases">
        <title>Novel species of the genus Variovorax.</title>
        <authorList>
            <person name="Liu Q."/>
            <person name="Xin Y.-H."/>
        </authorList>
    </citation>
    <scope>NUCLEOTIDE SEQUENCE [LARGE SCALE GENOMIC DNA]</scope>
    <source>
        <strain evidence="3 4">KACC 18501</strain>
    </source>
</reference>
<dbReference type="EMBL" id="JBBKZV010000002">
    <property type="protein sequence ID" value="MEJ8821168.1"/>
    <property type="molecule type" value="Genomic_DNA"/>
</dbReference>
<proteinExistence type="predicted"/>
<evidence type="ECO:0000259" key="2">
    <source>
        <dbReference type="PROSITE" id="PS51819"/>
    </source>
</evidence>
<dbReference type="RefSeq" id="WP_340362228.1">
    <property type="nucleotide sequence ID" value="NZ_JBBKZV010000002.1"/>
</dbReference>